<evidence type="ECO:0000313" key="2">
    <source>
        <dbReference type="EMBL" id="WXB88188.1"/>
    </source>
</evidence>
<dbReference type="EMBL" id="CP147403">
    <property type="protein sequence ID" value="WXB88188.1"/>
    <property type="molecule type" value="Genomic_DNA"/>
</dbReference>
<dbReference type="RefSeq" id="WP_338787090.1">
    <property type="nucleotide sequence ID" value="NZ_CP147403.1"/>
</dbReference>
<sequence>MKLRKKKLKKSYTTMLLAATVVTSGTVAPLVSKAAEYVAPPGAQS</sequence>
<reference evidence="2 3" key="1">
    <citation type="submission" date="2024-02" db="EMBL/GenBank/DDBJ databases">
        <title>Seven novel Bacillus-like species.</title>
        <authorList>
            <person name="Liu G."/>
        </authorList>
    </citation>
    <scope>NUCLEOTIDE SEQUENCE [LARGE SCALE GENOMIC DNA]</scope>
    <source>
        <strain evidence="2 3">FJAT-53654</strain>
    </source>
</reference>
<proteinExistence type="predicted"/>
<keyword evidence="1" id="KW-0732">Signal</keyword>
<evidence type="ECO:0000313" key="3">
    <source>
        <dbReference type="Proteomes" id="UP001368328"/>
    </source>
</evidence>
<protein>
    <submittedName>
        <fullName evidence="2">Uncharacterized protein</fullName>
    </submittedName>
</protein>
<name>A0ABZ2MS40_9BACI</name>
<evidence type="ECO:0000256" key="1">
    <source>
        <dbReference type="SAM" id="SignalP"/>
    </source>
</evidence>
<keyword evidence="3" id="KW-1185">Reference proteome</keyword>
<dbReference type="Proteomes" id="UP001368328">
    <property type="component" value="Chromosome"/>
</dbReference>
<organism evidence="2 3">
    <name type="scientific">Metabacillus rhizosphaerae</name>
    <dbReference type="NCBI Taxonomy" id="3117747"/>
    <lineage>
        <taxon>Bacteria</taxon>
        <taxon>Bacillati</taxon>
        <taxon>Bacillota</taxon>
        <taxon>Bacilli</taxon>
        <taxon>Bacillales</taxon>
        <taxon>Bacillaceae</taxon>
        <taxon>Metabacillus</taxon>
    </lineage>
</organism>
<feature type="chain" id="PRO_5045703023" evidence="1">
    <location>
        <begin position="19"/>
        <end position="45"/>
    </location>
</feature>
<accession>A0ABZ2MS40</accession>
<feature type="signal peptide" evidence="1">
    <location>
        <begin position="1"/>
        <end position="18"/>
    </location>
</feature>
<gene>
    <name evidence="2" type="ORF">WCV66_23720</name>
</gene>